<organism evidence="4 5">
    <name type="scientific">Roseateles agri</name>
    <dbReference type="NCBI Taxonomy" id="3098619"/>
    <lineage>
        <taxon>Bacteria</taxon>
        <taxon>Pseudomonadati</taxon>
        <taxon>Pseudomonadota</taxon>
        <taxon>Betaproteobacteria</taxon>
        <taxon>Burkholderiales</taxon>
        <taxon>Sphaerotilaceae</taxon>
        <taxon>Roseateles</taxon>
    </lineage>
</organism>
<dbReference type="NCBIfam" id="TIGR00254">
    <property type="entry name" value="GGDEF"/>
    <property type="match status" value="1"/>
</dbReference>
<dbReference type="SUPFAM" id="SSF55073">
    <property type="entry name" value="Nucleotide cyclase"/>
    <property type="match status" value="1"/>
</dbReference>
<evidence type="ECO:0000313" key="4">
    <source>
        <dbReference type="EMBL" id="MDY0747579.1"/>
    </source>
</evidence>
<dbReference type="InterPro" id="IPR000014">
    <property type="entry name" value="PAS"/>
</dbReference>
<feature type="domain" description="PAC" evidence="2">
    <location>
        <begin position="463"/>
        <end position="514"/>
    </location>
</feature>
<evidence type="ECO:0000259" key="3">
    <source>
        <dbReference type="PROSITE" id="PS50887"/>
    </source>
</evidence>
<keyword evidence="1" id="KW-0812">Transmembrane</keyword>
<evidence type="ECO:0000256" key="1">
    <source>
        <dbReference type="SAM" id="Phobius"/>
    </source>
</evidence>
<dbReference type="Proteomes" id="UP001285263">
    <property type="component" value="Unassembled WGS sequence"/>
</dbReference>
<dbReference type="InterPro" id="IPR000700">
    <property type="entry name" value="PAS-assoc_C"/>
</dbReference>
<sequence length="679" mass="73963">MSLSVPSEFDAVSETPEPRQWRIWLERQVRSVKFRVTMAGIAALSFGIVAITALVTSRAERDLLGNQRQRELAETVRTADILSHRLVNLQRAIQTAAHQLELRGLRTDEEYSRYLESKQVLRSLFSGLFVVSPLGEMRWLIDEASLRPVAVDLSKRSYIQRTLIEERPIISEPVRSLVSGEWIIILTVPMFDDDGKIMSILCGNLKLSSRELLDDVTEKSDADADTLVLVTDSSGKVLAPSGRLEVLKNVAQEPRLSEAFKQWLAHGSSLEPSGLELPQPGEIVTAAGVPGADWLVWRATSESDLLRPLRDAKHYAVAWALALVSILSAMLLALLSWLLSPLTALRRRVTRMADREVAPGAGWPDCPGELGELSAALREGAIEQRRLEAEKAHLLKMLSSAVDSAPIGIAFVLDDKFELVSKGFCAVLGHDKSTLLGGSIDRIFDGGSPPKRQSNGSVAIGGRSGEWLMRRADGTQFWGQLKCNPLDALDLSLGSIWTLSDITSQRDAQRELQWAASHDGLTSLANRKTFEHRVTRLVETLPRSLPAAIVYLDLDRFKPINDREGHAAGDAVLVAVARLLASVIRPGDLAARLGGDEFALLLERCDVDVALKIADKICAQISGLDVPWESRSLKIGASAGVAALTVTMADAAAWTNAADRACYAAKAAGRGVARSLVPT</sequence>
<evidence type="ECO:0000313" key="5">
    <source>
        <dbReference type="Proteomes" id="UP001285263"/>
    </source>
</evidence>
<dbReference type="PANTHER" id="PTHR44757:SF2">
    <property type="entry name" value="BIOFILM ARCHITECTURE MAINTENANCE PROTEIN MBAA"/>
    <property type="match status" value="1"/>
</dbReference>
<keyword evidence="1" id="KW-1133">Transmembrane helix</keyword>
<dbReference type="InterPro" id="IPR052155">
    <property type="entry name" value="Biofilm_reg_signaling"/>
</dbReference>
<dbReference type="PROSITE" id="PS50113">
    <property type="entry name" value="PAC"/>
    <property type="match status" value="1"/>
</dbReference>
<feature type="domain" description="GGDEF" evidence="3">
    <location>
        <begin position="545"/>
        <end position="678"/>
    </location>
</feature>
<protein>
    <submittedName>
        <fullName evidence="4">Diguanylate cyclase</fullName>
        <ecNumber evidence="4">2.7.7.65</ecNumber>
    </submittedName>
</protein>
<dbReference type="EMBL" id="JAXCLA010000008">
    <property type="protein sequence ID" value="MDY0747579.1"/>
    <property type="molecule type" value="Genomic_DNA"/>
</dbReference>
<feature type="transmembrane region" description="Helical" evidence="1">
    <location>
        <begin position="34"/>
        <end position="55"/>
    </location>
</feature>
<accession>A0ABU5DN70</accession>
<dbReference type="CDD" id="cd18773">
    <property type="entry name" value="PDC1_HK_sensor"/>
    <property type="match status" value="1"/>
</dbReference>
<dbReference type="EC" id="2.7.7.65" evidence="4"/>
<gene>
    <name evidence="4" type="ORF">SNE35_23960</name>
</gene>
<dbReference type="SMART" id="SM00267">
    <property type="entry name" value="GGDEF"/>
    <property type="match status" value="1"/>
</dbReference>
<dbReference type="InterPro" id="IPR029787">
    <property type="entry name" value="Nucleotide_cyclase"/>
</dbReference>
<dbReference type="Pfam" id="PF13426">
    <property type="entry name" value="PAS_9"/>
    <property type="match status" value="1"/>
</dbReference>
<dbReference type="Gene3D" id="3.30.70.270">
    <property type="match status" value="1"/>
</dbReference>
<feature type="transmembrane region" description="Helical" evidence="1">
    <location>
        <begin position="316"/>
        <end position="339"/>
    </location>
</feature>
<dbReference type="SMART" id="SM00086">
    <property type="entry name" value="PAC"/>
    <property type="match status" value="1"/>
</dbReference>
<dbReference type="InterPro" id="IPR043128">
    <property type="entry name" value="Rev_trsase/Diguanyl_cyclase"/>
</dbReference>
<dbReference type="InterPro" id="IPR000160">
    <property type="entry name" value="GGDEF_dom"/>
</dbReference>
<keyword evidence="1" id="KW-0472">Membrane</keyword>
<dbReference type="RefSeq" id="WP_320425542.1">
    <property type="nucleotide sequence ID" value="NZ_JAXCLA010000008.1"/>
</dbReference>
<reference evidence="4 5" key="1">
    <citation type="submission" date="2023-11" db="EMBL/GenBank/DDBJ databases">
        <title>Paucibacter sp. nov., isolated from fresh soil in Korea.</title>
        <authorList>
            <person name="Le N.T.T."/>
        </authorList>
    </citation>
    <scope>NUCLEOTIDE SEQUENCE [LARGE SCALE GENOMIC DNA]</scope>
    <source>
        <strain evidence="4 5">R3-3</strain>
    </source>
</reference>
<name>A0ABU5DN70_9BURK</name>
<keyword evidence="5" id="KW-1185">Reference proteome</keyword>
<proteinExistence type="predicted"/>
<dbReference type="InterPro" id="IPR035965">
    <property type="entry name" value="PAS-like_dom_sf"/>
</dbReference>
<keyword evidence="4" id="KW-0808">Transferase</keyword>
<evidence type="ECO:0000259" key="2">
    <source>
        <dbReference type="PROSITE" id="PS50113"/>
    </source>
</evidence>
<dbReference type="Gene3D" id="3.30.450.20">
    <property type="entry name" value="PAS domain"/>
    <property type="match status" value="2"/>
</dbReference>
<dbReference type="SUPFAM" id="SSF55785">
    <property type="entry name" value="PYP-like sensor domain (PAS domain)"/>
    <property type="match status" value="1"/>
</dbReference>
<dbReference type="GO" id="GO:0052621">
    <property type="term" value="F:diguanylate cyclase activity"/>
    <property type="evidence" value="ECO:0007669"/>
    <property type="project" value="UniProtKB-EC"/>
</dbReference>
<dbReference type="PROSITE" id="PS50887">
    <property type="entry name" value="GGDEF"/>
    <property type="match status" value="1"/>
</dbReference>
<dbReference type="NCBIfam" id="TIGR00229">
    <property type="entry name" value="sensory_box"/>
    <property type="match status" value="1"/>
</dbReference>
<keyword evidence="4" id="KW-0548">Nucleotidyltransferase</keyword>
<dbReference type="CDD" id="cd01949">
    <property type="entry name" value="GGDEF"/>
    <property type="match status" value="1"/>
</dbReference>
<dbReference type="PANTHER" id="PTHR44757">
    <property type="entry name" value="DIGUANYLATE CYCLASE DGCP"/>
    <property type="match status" value="1"/>
</dbReference>
<dbReference type="Pfam" id="PF00990">
    <property type="entry name" value="GGDEF"/>
    <property type="match status" value="1"/>
</dbReference>
<comment type="caution">
    <text evidence="4">The sequence shown here is derived from an EMBL/GenBank/DDBJ whole genome shotgun (WGS) entry which is preliminary data.</text>
</comment>
<dbReference type="InterPro" id="IPR001610">
    <property type="entry name" value="PAC"/>
</dbReference>